<sequence>MTLIKNIQFKNRFTEDYAAQIKNATFDDAEDALMELCDYIEPWEDGDHWLELTADRTISGKPVYFWFTADISGDGMILTYHDWAHHY</sequence>
<proteinExistence type="predicted"/>
<reference evidence="1 2" key="1">
    <citation type="submission" date="2023-01" db="EMBL/GenBank/DDBJ databases">
        <title>Complete genome sequence of Lacticaseibacillus paracasei SRCM217440 isolated from Makgeolli.</title>
        <authorList>
            <person name="Yang H.-G."/>
            <person name="Jeong S.-J."/>
            <person name="Ha G.-S."/>
            <person name="Yang H.-J."/>
            <person name="Jeong D.-Y."/>
        </authorList>
    </citation>
    <scope>NUCLEOTIDE SEQUENCE [LARGE SCALE GENOMIC DNA]</scope>
    <source>
        <strain evidence="1 2">SRCM217440</strain>
    </source>
</reference>
<protein>
    <recommendedName>
        <fullName evidence="3">Phage protein</fullName>
    </recommendedName>
</protein>
<dbReference type="Proteomes" id="UP001212327">
    <property type="component" value="Unassembled WGS sequence"/>
</dbReference>
<evidence type="ECO:0008006" key="3">
    <source>
        <dbReference type="Google" id="ProtNLM"/>
    </source>
</evidence>
<dbReference type="RefSeq" id="WP_272029144.1">
    <property type="nucleotide sequence ID" value="NZ_JAQLSF010000001.1"/>
</dbReference>
<name>A0AAW6A7D2_LACPA</name>
<comment type="caution">
    <text evidence="1">The sequence shown here is derived from an EMBL/GenBank/DDBJ whole genome shotgun (WGS) entry which is preliminary data.</text>
</comment>
<gene>
    <name evidence="1" type="ORF">PGA78_12645</name>
</gene>
<organism evidence="1 2">
    <name type="scientific">Lacticaseibacillus paracasei</name>
    <name type="common">Lactobacillus paracasei</name>
    <dbReference type="NCBI Taxonomy" id="1597"/>
    <lineage>
        <taxon>Bacteria</taxon>
        <taxon>Bacillati</taxon>
        <taxon>Bacillota</taxon>
        <taxon>Bacilli</taxon>
        <taxon>Lactobacillales</taxon>
        <taxon>Lactobacillaceae</taxon>
        <taxon>Lacticaseibacillus</taxon>
    </lineage>
</organism>
<evidence type="ECO:0000313" key="2">
    <source>
        <dbReference type="Proteomes" id="UP001212327"/>
    </source>
</evidence>
<dbReference type="AlphaFoldDB" id="A0AAW6A7D2"/>
<dbReference type="EMBL" id="JAQLSF010000001">
    <property type="protein sequence ID" value="MDB1565586.1"/>
    <property type="molecule type" value="Genomic_DNA"/>
</dbReference>
<accession>A0AAW6A7D2</accession>
<evidence type="ECO:0000313" key="1">
    <source>
        <dbReference type="EMBL" id="MDB1565586.1"/>
    </source>
</evidence>